<dbReference type="GO" id="GO:0051959">
    <property type="term" value="F:dynein light intermediate chain binding"/>
    <property type="evidence" value="ECO:0007669"/>
    <property type="project" value="InterPro"/>
</dbReference>
<comment type="caution">
    <text evidence="3">The sequence shown here is derived from an EMBL/GenBank/DDBJ whole genome shotgun (WGS) entry which is preliminary data.</text>
</comment>
<dbReference type="PANTHER" id="PTHR45703:SF36">
    <property type="entry name" value="DYNEIN HEAVY CHAIN, CYTOPLASMIC"/>
    <property type="match status" value="1"/>
</dbReference>
<dbReference type="GO" id="GO:0008569">
    <property type="term" value="F:minus-end-directed microtubule motor activity"/>
    <property type="evidence" value="ECO:0007669"/>
    <property type="project" value="InterPro"/>
</dbReference>
<dbReference type="InterPro" id="IPR027417">
    <property type="entry name" value="P-loop_NTPase"/>
</dbReference>
<sequence length="302" mass="35318">MERVCKLKIFENYVQSLTSSTYSDWMSRFETQSEVYLTCQKEYNEIVYSKLRLIIMSFLFKPEILIEKCWDYVECALDSDRNELRQHTCNLEDIILTQVTNNSPLLLFSASGYDVTRQIDMIASTRNIEINSVAMGSNESVLQADSIINNCIKYGKWVVIKNVHLAISWIKQLEKKINFVQKNDNFRLILTTSMESILPINVLLFSRILVFEQTIGICGNVMSNLSLAINRKTQMLPVETWRLYFIVTWAHSLFMERNRYCPIGWSQKYTFYQSDLTYAFDVVDSWMSSLCHGRDNIDPNKI</sequence>
<dbReference type="FunFam" id="3.40.50.300:FF:000373">
    <property type="entry name" value="Cytoplasmic dynein heavy chain 2"/>
    <property type="match status" value="1"/>
</dbReference>
<evidence type="ECO:0000313" key="3">
    <source>
        <dbReference type="EMBL" id="OAF63642.1"/>
    </source>
</evidence>
<dbReference type="GO" id="GO:0045505">
    <property type="term" value="F:dynein intermediate chain binding"/>
    <property type="evidence" value="ECO:0007669"/>
    <property type="project" value="InterPro"/>
</dbReference>
<dbReference type="InterPro" id="IPR041658">
    <property type="entry name" value="AAA_lid_11"/>
</dbReference>
<evidence type="ECO:0000313" key="4">
    <source>
        <dbReference type="Proteomes" id="UP000078046"/>
    </source>
</evidence>
<evidence type="ECO:0000259" key="1">
    <source>
        <dbReference type="Pfam" id="PF03028"/>
    </source>
</evidence>
<proteinExistence type="predicted"/>
<dbReference type="Pfam" id="PF03028">
    <property type="entry name" value="Dynein_heavy"/>
    <property type="match status" value="1"/>
</dbReference>
<organism evidence="3 4">
    <name type="scientific">Intoshia linei</name>
    <dbReference type="NCBI Taxonomy" id="1819745"/>
    <lineage>
        <taxon>Eukaryota</taxon>
        <taxon>Metazoa</taxon>
        <taxon>Spiralia</taxon>
        <taxon>Lophotrochozoa</taxon>
        <taxon>Mesozoa</taxon>
        <taxon>Orthonectida</taxon>
        <taxon>Rhopaluridae</taxon>
        <taxon>Intoshia</taxon>
    </lineage>
</organism>
<keyword evidence="4" id="KW-1185">Reference proteome</keyword>
<evidence type="ECO:0008006" key="5">
    <source>
        <dbReference type="Google" id="ProtNLM"/>
    </source>
</evidence>
<protein>
    <recommendedName>
        <fullName evidence="5">Dynein heavy chain region D6 P-loop domain-containing protein</fullName>
    </recommendedName>
</protein>
<dbReference type="InterPro" id="IPR026983">
    <property type="entry name" value="DHC"/>
</dbReference>
<dbReference type="OrthoDB" id="14187at2759"/>
<dbReference type="AlphaFoldDB" id="A0A177AQ44"/>
<dbReference type="Gene3D" id="1.10.8.720">
    <property type="entry name" value="Region D6 of dynein motor"/>
    <property type="match status" value="1"/>
</dbReference>
<dbReference type="PANTHER" id="PTHR45703">
    <property type="entry name" value="DYNEIN HEAVY CHAIN"/>
    <property type="match status" value="1"/>
</dbReference>
<accession>A0A177AQ44</accession>
<name>A0A177AQ44_9BILA</name>
<feature type="domain" description="Dynein heavy chain region D6 P-loop" evidence="1">
    <location>
        <begin position="101"/>
        <end position="206"/>
    </location>
</feature>
<dbReference type="GO" id="GO:0030286">
    <property type="term" value="C:dynein complex"/>
    <property type="evidence" value="ECO:0007669"/>
    <property type="project" value="InterPro"/>
</dbReference>
<dbReference type="InterPro" id="IPR042219">
    <property type="entry name" value="AAA_lid_11_sf"/>
</dbReference>
<dbReference type="GO" id="GO:0007018">
    <property type="term" value="P:microtubule-based movement"/>
    <property type="evidence" value="ECO:0007669"/>
    <property type="project" value="InterPro"/>
</dbReference>
<gene>
    <name evidence="3" type="ORF">A3Q56_08653</name>
</gene>
<dbReference type="Gene3D" id="3.40.50.300">
    <property type="entry name" value="P-loop containing nucleotide triphosphate hydrolases"/>
    <property type="match status" value="1"/>
</dbReference>
<dbReference type="Pfam" id="PF18198">
    <property type="entry name" value="AAA_lid_11"/>
    <property type="match status" value="1"/>
</dbReference>
<dbReference type="EMBL" id="LWCA01002919">
    <property type="protein sequence ID" value="OAF63642.1"/>
    <property type="molecule type" value="Genomic_DNA"/>
</dbReference>
<dbReference type="InterPro" id="IPR004273">
    <property type="entry name" value="Dynein_heavy_D6_P-loop"/>
</dbReference>
<feature type="non-terminal residue" evidence="3">
    <location>
        <position position="302"/>
    </location>
</feature>
<dbReference type="Proteomes" id="UP000078046">
    <property type="component" value="Unassembled WGS sequence"/>
</dbReference>
<feature type="domain" description="Dynein heavy chain AAA lid" evidence="2">
    <location>
        <begin position="242"/>
        <end position="289"/>
    </location>
</feature>
<reference evidence="3 4" key="1">
    <citation type="submission" date="2016-04" db="EMBL/GenBank/DDBJ databases">
        <title>The genome of Intoshia linei affirms orthonectids as highly simplified spiralians.</title>
        <authorList>
            <person name="Mikhailov K.V."/>
            <person name="Slusarev G.S."/>
            <person name="Nikitin M.A."/>
            <person name="Logacheva M.D."/>
            <person name="Penin A."/>
            <person name="Aleoshin V."/>
            <person name="Panchin Y.V."/>
        </authorList>
    </citation>
    <scope>NUCLEOTIDE SEQUENCE [LARGE SCALE GENOMIC DNA]</scope>
    <source>
        <strain evidence="3">Intl2013</strain>
        <tissue evidence="3">Whole animal</tissue>
    </source>
</reference>
<evidence type="ECO:0000259" key="2">
    <source>
        <dbReference type="Pfam" id="PF18198"/>
    </source>
</evidence>